<dbReference type="HOGENOM" id="CLU_716552_0_0_1"/>
<dbReference type="AlphaFoldDB" id="A0A0D3J1K6"/>
<organism evidence="1 2">
    <name type="scientific">Emiliania huxleyi (strain CCMP1516)</name>
    <dbReference type="NCBI Taxonomy" id="280463"/>
    <lineage>
        <taxon>Eukaryota</taxon>
        <taxon>Haptista</taxon>
        <taxon>Haptophyta</taxon>
        <taxon>Prymnesiophyceae</taxon>
        <taxon>Isochrysidales</taxon>
        <taxon>Noelaerhabdaceae</taxon>
        <taxon>Emiliania</taxon>
    </lineage>
</organism>
<evidence type="ECO:0000313" key="1">
    <source>
        <dbReference type="EnsemblProtists" id="EOD17391"/>
    </source>
</evidence>
<sequence>MLGLFALTPSLPVPLDVAAQPPARRELHATFERMTTTGFTPYFNYDGNLLVSGAVTLESESTKNDTQTFSYSLAGVDPRCLNGAGKAANSCGIHIHKGKSCAADALGHYFGETIAADPWGAVAYTSSTPANDTSGTFTVVNGLCSHAIKGTVFVAHDFYGRRIACSLIGVDEVAEAEEMEPPPAQQWPVAPDEKTAEFRRGMPGWLQMMYSGRRPVGVQPMYQGRPVYYQQQTYQPQQQQIHRQQVYQQQQQPMYYIQPTYTQSQPMMAYASAQTAPAQQMYAQPQQMAQASGFNGVGQAGVFPSDPPPEAEHSHGHPMQHAAMAVLGLSGGLPTWHIGRVMQSCNAVCADQGKACDEVALNDGTADESKEVEAIALRLGQACAFTVTEAEDFGPAICSHEGDCVYALPAPPRQRLCSTSSSHYQRICPCH</sequence>
<dbReference type="KEGG" id="ehx:EMIHUDRAFT_436393"/>
<protein>
    <recommendedName>
        <fullName evidence="3">Alpha-1,6-mannosyl-glycoprotein 6-beta-N-acetylglucosaminyltransferase</fullName>
    </recommendedName>
</protein>
<keyword evidence="2" id="KW-1185">Reference proteome</keyword>
<accession>A0A0D3J1K6</accession>
<name>A0A0D3J1K6_EMIH1</name>
<dbReference type="GeneID" id="17263541"/>
<evidence type="ECO:0000313" key="2">
    <source>
        <dbReference type="Proteomes" id="UP000013827"/>
    </source>
</evidence>
<evidence type="ECO:0008006" key="3">
    <source>
        <dbReference type="Google" id="ProtNLM"/>
    </source>
</evidence>
<dbReference type="PaxDb" id="2903-EOD17391"/>
<dbReference type="Proteomes" id="UP000013827">
    <property type="component" value="Unassembled WGS sequence"/>
</dbReference>
<dbReference type="RefSeq" id="XP_005769820.1">
    <property type="nucleotide sequence ID" value="XM_005769763.1"/>
</dbReference>
<dbReference type="EnsemblProtists" id="EOD17391">
    <property type="protein sequence ID" value="EOD17391"/>
    <property type="gene ID" value="EMIHUDRAFT_436393"/>
</dbReference>
<reference evidence="2" key="1">
    <citation type="journal article" date="2013" name="Nature">
        <title>Pan genome of the phytoplankton Emiliania underpins its global distribution.</title>
        <authorList>
            <person name="Read B.A."/>
            <person name="Kegel J."/>
            <person name="Klute M.J."/>
            <person name="Kuo A."/>
            <person name="Lefebvre S.C."/>
            <person name="Maumus F."/>
            <person name="Mayer C."/>
            <person name="Miller J."/>
            <person name="Monier A."/>
            <person name="Salamov A."/>
            <person name="Young J."/>
            <person name="Aguilar M."/>
            <person name="Claverie J.M."/>
            <person name="Frickenhaus S."/>
            <person name="Gonzalez K."/>
            <person name="Herman E.K."/>
            <person name="Lin Y.C."/>
            <person name="Napier J."/>
            <person name="Ogata H."/>
            <person name="Sarno A.F."/>
            <person name="Shmutz J."/>
            <person name="Schroeder D."/>
            <person name="de Vargas C."/>
            <person name="Verret F."/>
            <person name="von Dassow P."/>
            <person name="Valentin K."/>
            <person name="Van de Peer Y."/>
            <person name="Wheeler G."/>
            <person name="Dacks J.B."/>
            <person name="Delwiche C.F."/>
            <person name="Dyhrman S.T."/>
            <person name="Glockner G."/>
            <person name="John U."/>
            <person name="Richards T."/>
            <person name="Worden A.Z."/>
            <person name="Zhang X."/>
            <person name="Grigoriev I.V."/>
            <person name="Allen A.E."/>
            <person name="Bidle K."/>
            <person name="Borodovsky M."/>
            <person name="Bowler C."/>
            <person name="Brownlee C."/>
            <person name="Cock J.M."/>
            <person name="Elias M."/>
            <person name="Gladyshev V.N."/>
            <person name="Groth M."/>
            <person name="Guda C."/>
            <person name="Hadaegh A."/>
            <person name="Iglesias-Rodriguez M.D."/>
            <person name="Jenkins J."/>
            <person name="Jones B.M."/>
            <person name="Lawson T."/>
            <person name="Leese F."/>
            <person name="Lindquist E."/>
            <person name="Lobanov A."/>
            <person name="Lomsadze A."/>
            <person name="Malik S.B."/>
            <person name="Marsh M.E."/>
            <person name="Mackinder L."/>
            <person name="Mock T."/>
            <person name="Mueller-Roeber B."/>
            <person name="Pagarete A."/>
            <person name="Parker M."/>
            <person name="Probert I."/>
            <person name="Quesneville H."/>
            <person name="Raines C."/>
            <person name="Rensing S.A."/>
            <person name="Riano-Pachon D.M."/>
            <person name="Richier S."/>
            <person name="Rokitta S."/>
            <person name="Shiraiwa Y."/>
            <person name="Soanes D.M."/>
            <person name="van der Giezen M."/>
            <person name="Wahlund T.M."/>
            <person name="Williams B."/>
            <person name="Wilson W."/>
            <person name="Wolfe G."/>
            <person name="Wurch L.L."/>
        </authorList>
    </citation>
    <scope>NUCLEOTIDE SEQUENCE</scope>
</reference>
<proteinExistence type="predicted"/>
<reference evidence="1" key="2">
    <citation type="submission" date="2024-10" db="UniProtKB">
        <authorList>
            <consortium name="EnsemblProtists"/>
        </authorList>
    </citation>
    <scope>IDENTIFICATION</scope>
</reference>